<feature type="compositionally biased region" description="Pro residues" evidence="1">
    <location>
        <begin position="109"/>
        <end position="118"/>
    </location>
</feature>
<feature type="chain" id="PRO_5034429693" description="Low-complexity protein" evidence="2">
    <location>
        <begin position="30"/>
        <end position="118"/>
    </location>
</feature>
<evidence type="ECO:0000256" key="2">
    <source>
        <dbReference type="SAM" id="SignalP"/>
    </source>
</evidence>
<keyword evidence="4" id="KW-1185">Reference proteome</keyword>
<dbReference type="KEGG" id="moz:MoryE10_32400"/>
<name>A0A8D4VUB4_9GAMM</name>
<feature type="signal peptide" evidence="2">
    <location>
        <begin position="1"/>
        <end position="29"/>
    </location>
</feature>
<dbReference type="EMBL" id="AP019782">
    <property type="protein sequence ID" value="BBL72634.1"/>
    <property type="molecule type" value="Genomic_DNA"/>
</dbReference>
<evidence type="ECO:0000313" key="3">
    <source>
        <dbReference type="EMBL" id="BBL72634.1"/>
    </source>
</evidence>
<feature type="compositionally biased region" description="Low complexity" evidence="1">
    <location>
        <begin position="89"/>
        <end position="108"/>
    </location>
</feature>
<reference evidence="3" key="1">
    <citation type="submission" date="2019-06" db="EMBL/GenBank/DDBJ databases">
        <title>Complete genome sequence of Methylogaea oryzae strain JCM16910.</title>
        <authorList>
            <person name="Asakawa S."/>
        </authorList>
    </citation>
    <scope>NUCLEOTIDE SEQUENCE</scope>
    <source>
        <strain evidence="3">E10</strain>
    </source>
</reference>
<dbReference type="AlphaFoldDB" id="A0A8D4VUB4"/>
<organism evidence="3 4">
    <name type="scientific">Methylogaea oryzae</name>
    <dbReference type="NCBI Taxonomy" id="1295382"/>
    <lineage>
        <taxon>Bacteria</taxon>
        <taxon>Pseudomonadati</taxon>
        <taxon>Pseudomonadota</taxon>
        <taxon>Gammaproteobacteria</taxon>
        <taxon>Methylococcales</taxon>
        <taxon>Methylococcaceae</taxon>
        <taxon>Methylogaea</taxon>
    </lineage>
</organism>
<protein>
    <recommendedName>
        <fullName evidence="5">Low-complexity protein</fullName>
    </recommendedName>
</protein>
<keyword evidence="2" id="KW-0732">Signal</keyword>
<feature type="region of interest" description="Disordered" evidence="1">
    <location>
        <begin position="54"/>
        <end position="118"/>
    </location>
</feature>
<proteinExistence type="predicted"/>
<evidence type="ECO:0000256" key="1">
    <source>
        <dbReference type="SAM" id="MobiDB-lite"/>
    </source>
</evidence>
<evidence type="ECO:0000313" key="4">
    <source>
        <dbReference type="Proteomes" id="UP000824988"/>
    </source>
</evidence>
<dbReference type="RefSeq" id="WP_221047671.1">
    <property type="nucleotide sequence ID" value="NZ_AP019782.1"/>
</dbReference>
<gene>
    <name evidence="3" type="ORF">MoryE10_32400</name>
</gene>
<accession>A0A8D4VUB4</accession>
<dbReference type="Proteomes" id="UP000824988">
    <property type="component" value="Chromosome"/>
</dbReference>
<evidence type="ECO:0008006" key="5">
    <source>
        <dbReference type="Google" id="ProtNLM"/>
    </source>
</evidence>
<sequence length="118" mass="11641">MSNTFDKKGLAALAGAAVVTSLSATAVNAQENPFALKDLSAGYMQVAEQKEMTCGEGKCGGSMMKEGQPKKDMAGMKGMEGKCAGNMQGGQQAAPGAAPAPATGGAAPAPAPAAPMKH</sequence>